<dbReference type="PROSITE" id="PS00463">
    <property type="entry name" value="ZN2_CY6_FUNGAL_1"/>
    <property type="match status" value="1"/>
</dbReference>
<dbReference type="PROSITE" id="PS50048">
    <property type="entry name" value="ZN2_CY6_FUNGAL_2"/>
    <property type="match status" value="1"/>
</dbReference>
<reference evidence="8 9" key="1">
    <citation type="submission" date="2023-09" db="EMBL/GenBank/DDBJ databases">
        <title>Pangenome analysis of Batrachochytrium dendrobatidis and related Chytrids.</title>
        <authorList>
            <person name="Yacoub M.N."/>
            <person name="Stajich J.E."/>
            <person name="James T.Y."/>
        </authorList>
    </citation>
    <scope>NUCLEOTIDE SEQUENCE [LARGE SCALE GENOMIC DNA]</scope>
    <source>
        <strain evidence="8 9">JEL0888</strain>
    </source>
</reference>
<dbReference type="Gene3D" id="4.10.240.10">
    <property type="entry name" value="Zn(2)-C6 fungal-type DNA-binding domain"/>
    <property type="match status" value="1"/>
</dbReference>
<dbReference type="SUPFAM" id="SSF57701">
    <property type="entry name" value="Zn2/Cys6 DNA-binding domain"/>
    <property type="match status" value="1"/>
</dbReference>
<dbReference type="SMART" id="SM00066">
    <property type="entry name" value="GAL4"/>
    <property type="match status" value="1"/>
</dbReference>
<accession>A0ABR4MW16</accession>
<feature type="compositionally biased region" description="Low complexity" evidence="6">
    <location>
        <begin position="136"/>
        <end position="151"/>
    </location>
</feature>
<keyword evidence="9" id="KW-1185">Reference proteome</keyword>
<comment type="subcellular location">
    <subcellularLocation>
        <location evidence="1">Nucleus</location>
    </subcellularLocation>
</comment>
<evidence type="ECO:0000256" key="5">
    <source>
        <dbReference type="ARBA" id="ARBA00023242"/>
    </source>
</evidence>
<feature type="region of interest" description="Disordered" evidence="6">
    <location>
        <begin position="1"/>
        <end position="29"/>
    </location>
</feature>
<feature type="compositionally biased region" description="Low complexity" evidence="6">
    <location>
        <begin position="178"/>
        <end position="201"/>
    </location>
</feature>
<proteinExistence type="predicted"/>
<dbReference type="Proteomes" id="UP001527925">
    <property type="component" value="Unassembled WGS sequence"/>
</dbReference>
<evidence type="ECO:0000256" key="2">
    <source>
        <dbReference type="ARBA" id="ARBA00022723"/>
    </source>
</evidence>
<organism evidence="8 9">
    <name type="scientific">Polyrhizophydium stewartii</name>
    <dbReference type="NCBI Taxonomy" id="2732419"/>
    <lineage>
        <taxon>Eukaryota</taxon>
        <taxon>Fungi</taxon>
        <taxon>Fungi incertae sedis</taxon>
        <taxon>Chytridiomycota</taxon>
        <taxon>Chytridiomycota incertae sedis</taxon>
        <taxon>Chytridiomycetes</taxon>
        <taxon>Rhizophydiales</taxon>
        <taxon>Rhizophydiales incertae sedis</taxon>
        <taxon>Polyrhizophydium</taxon>
    </lineage>
</organism>
<dbReference type="Pfam" id="PF04082">
    <property type="entry name" value="Fungal_trans"/>
    <property type="match status" value="1"/>
</dbReference>
<dbReference type="PANTHER" id="PTHR47338:SF5">
    <property type="entry name" value="ZN(II)2CYS6 TRANSCRIPTION FACTOR (EUROFUNG)"/>
    <property type="match status" value="1"/>
</dbReference>
<evidence type="ECO:0000256" key="6">
    <source>
        <dbReference type="SAM" id="MobiDB-lite"/>
    </source>
</evidence>
<feature type="region of interest" description="Disordered" evidence="6">
    <location>
        <begin position="172"/>
        <end position="215"/>
    </location>
</feature>
<gene>
    <name evidence="8" type="ORF">HK105_209077</name>
</gene>
<keyword evidence="5" id="KW-0539">Nucleus</keyword>
<dbReference type="CDD" id="cd00067">
    <property type="entry name" value="GAL4"/>
    <property type="match status" value="1"/>
</dbReference>
<keyword evidence="4" id="KW-0804">Transcription</keyword>
<keyword evidence="3" id="KW-0805">Transcription regulation</keyword>
<evidence type="ECO:0000259" key="7">
    <source>
        <dbReference type="PROSITE" id="PS50048"/>
    </source>
</evidence>
<dbReference type="PANTHER" id="PTHR47338">
    <property type="entry name" value="ZN(II)2CYS6 TRANSCRIPTION FACTOR (EUROFUNG)-RELATED"/>
    <property type="match status" value="1"/>
</dbReference>
<dbReference type="EMBL" id="JADGIZ020000108">
    <property type="protein sequence ID" value="KAL2911465.1"/>
    <property type="molecule type" value="Genomic_DNA"/>
</dbReference>
<protein>
    <recommendedName>
        <fullName evidence="7">Zn(2)-C6 fungal-type domain-containing protein</fullName>
    </recommendedName>
</protein>
<evidence type="ECO:0000313" key="9">
    <source>
        <dbReference type="Proteomes" id="UP001527925"/>
    </source>
</evidence>
<evidence type="ECO:0000256" key="1">
    <source>
        <dbReference type="ARBA" id="ARBA00004123"/>
    </source>
</evidence>
<evidence type="ECO:0000256" key="4">
    <source>
        <dbReference type="ARBA" id="ARBA00023163"/>
    </source>
</evidence>
<dbReference type="InterPro" id="IPR036864">
    <property type="entry name" value="Zn2-C6_fun-type_DNA-bd_sf"/>
</dbReference>
<feature type="domain" description="Zn(2)-C6 fungal-type" evidence="7">
    <location>
        <begin position="29"/>
        <end position="59"/>
    </location>
</feature>
<comment type="caution">
    <text evidence="8">The sequence shown here is derived from an EMBL/GenBank/DDBJ whole genome shotgun (WGS) entry which is preliminary data.</text>
</comment>
<feature type="region of interest" description="Disordered" evidence="6">
    <location>
        <begin position="123"/>
        <end position="156"/>
    </location>
</feature>
<keyword evidence="2" id="KW-0479">Metal-binding</keyword>
<dbReference type="InterPro" id="IPR007219">
    <property type="entry name" value="XnlR_reg_dom"/>
</dbReference>
<sequence length="693" mass="75475">MEVEPSKAEAPAATHDHASARSRPRASQACDACSKKKSKCDGEKPRCGGCVRNGVECTYTRKAKKRGPPPGYFSSIMARLRQLESKIADSEAGGPDAAAALQAAVDSASHAAHTALAQSAAMNRAPASYHSPPGGDLPLHALNAHPAHGGHPPMPADAEALLAHFESQFAGLSPKSLAPSPEASSGSSASGSTNGATAAGALHPGGSPPTAAQPAPQINFAAHPTLAASGPLALPMPGLAATPAQPFGLQPATAQRGPDIALVMAYLEWFNTKIPLFNHHVFLRDVERMPPALLNAIYALACTAPRFDGSFTYNAGDSYYIAAKAAFDDSLEAPSVWTVATTVLLASYASGSGRGTAATVFVAAGLRIAQQLQMDREGDLFSRMSQPTEDQEFRRRVWFQLLETDFSTAFATSMPFLVTASSPEKVQTPSDKYNDPSNFLSNDGIDWMNQEEAEFHRRAQEHGLVKTAEMCESLNIWKQMIKLQKLARRVICFVRELCSEDRDMDEAEEDARRAELDAEMQKFYDELPPHMQVISTEYSSDPTSRLPPSWRTAYMQCLYFFIRMCVHSDVIPRMAEEAGQMPLLTTNPSLLKSREMARNVTQLVLVFLANNPYFHHVSPFIGRMIFHVALVQILLMRCVDADIKEQNLLVDAHIQALRNISTYFLPCVHELKIVEAFRTIPFKPIVSAKCPKI</sequence>
<dbReference type="InterPro" id="IPR050815">
    <property type="entry name" value="TF_fung"/>
</dbReference>
<name>A0ABR4MW16_9FUNG</name>
<evidence type="ECO:0000313" key="8">
    <source>
        <dbReference type="EMBL" id="KAL2911465.1"/>
    </source>
</evidence>
<dbReference type="InterPro" id="IPR001138">
    <property type="entry name" value="Zn2Cys6_DnaBD"/>
</dbReference>
<dbReference type="Pfam" id="PF00172">
    <property type="entry name" value="Zn_clus"/>
    <property type="match status" value="1"/>
</dbReference>
<evidence type="ECO:0000256" key="3">
    <source>
        <dbReference type="ARBA" id="ARBA00023015"/>
    </source>
</evidence>
<dbReference type="CDD" id="cd12148">
    <property type="entry name" value="fungal_TF_MHR"/>
    <property type="match status" value="1"/>
</dbReference>